<keyword evidence="4" id="KW-1185">Reference proteome</keyword>
<evidence type="ECO:0000259" key="2">
    <source>
        <dbReference type="PROSITE" id="PS50309"/>
    </source>
</evidence>
<dbReference type="Proteomes" id="UP000314987">
    <property type="component" value="Unassembled WGS sequence"/>
</dbReference>
<accession>A0A4X2JMT4</accession>
<organism evidence="3 4">
    <name type="scientific">Vombatus ursinus</name>
    <name type="common">Common wombat</name>
    <dbReference type="NCBI Taxonomy" id="29139"/>
    <lineage>
        <taxon>Eukaryota</taxon>
        <taxon>Metazoa</taxon>
        <taxon>Chordata</taxon>
        <taxon>Craniata</taxon>
        <taxon>Vertebrata</taxon>
        <taxon>Euteleostomi</taxon>
        <taxon>Mammalia</taxon>
        <taxon>Metatheria</taxon>
        <taxon>Diprotodontia</taxon>
        <taxon>Vombatidae</taxon>
        <taxon>Vombatus</taxon>
    </lineage>
</organism>
<dbReference type="OMA" id="AGFEHFH"/>
<dbReference type="FunFam" id="3.10.20.230:FF:000011">
    <property type="entry name" value="Doublecortin domain containing 2B"/>
    <property type="match status" value="1"/>
</dbReference>
<dbReference type="RefSeq" id="XP_027720218.1">
    <property type="nucleotide sequence ID" value="XM_027864417.1"/>
</dbReference>
<dbReference type="Pfam" id="PF03607">
    <property type="entry name" value="DCX"/>
    <property type="match status" value="2"/>
</dbReference>
<dbReference type="InterPro" id="IPR036572">
    <property type="entry name" value="Doublecortin_dom_sf"/>
</dbReference>
<reference evidence="3" key="3">
    <citation type="submission" date="2025-09" db="UniProtKB">
        <authorList>
            <consortium name="Ensembl"/>
        </authorList>
    </citation>
    <scope>IDENTIFICATION</scope>
</reference>
<dbReference type="PANTHER" id="PTHR23004">
    <property type="entry name" value="DOUBLECORTIN DOMAIN CONTAINING 2"/>
    <property type="match status" value="1"/>
</dbReference>
<dbReference type="CTD" id="149069"/>
<dbReference type="GeneID" id="114044755"/>
<reference evidence="4" key="1">
    <citation type="submission" date="2018-12" db="EMBL/GenBank/DDBJ databases">
        <authorList>
            <person name="Yazar S."/>
        </authorList>
    </citation>
    <scope>NUCLEOTIDE SEQUENCE [LARGE SCALE GENOMIC DNA]</scope>
</reference>
<dbReference type="FunFam" id="3.10.20.230:FF:000004">
    <property type="entry name" value="Doublecortin domain containing 2"/>
    <property type="match status" value="1"/>
</dbReference>
<evidence type="ECO:0000256" key="1">
    <source>
        <dbReference type="ARBA" id="ARBA00022737"/>
    </source>
</evidence>
<protein>
    <submittedName>
        <fullName evidence="3">Doublecortin domain containing 2B</fullName>
    </submittedName>
</protein>
<dbReference type="GO" id="GO:0035556">
    <property type="term" value="P:intracellular signal transduction"/>
    <property type="evidence" value="ECO:0007669"/>
    <property type="project" value="InterPro"/>
</dbReference>
<dbReference type="AlphaFoldDB" id="A0A4X2JMT4"/>
<sequence length="330" mass="36359">MASTAPGPPTAKKVVVYRNGDPFSPGRRLVITHRRFPTFEAFLNEVTTAIQAPLAIRTLYTPQHGHIITDLSELQSGGEYVAAGFERFRRLPYIYLGGEEPGRKNIRFLAPPTLPRPNYGSPGRRIPASASCTIQVFRNGDLLSPPFSLHLSLASRQDFGAVLRQLTEKAKLKGRAVSRLCTLEGTPVLGGEALVNGGYYVAVSEDAYKALPYLELLVPSPSLPGGFWRPPSLEPRAYRHKADIFRAPAAQLSRKESSISFARPRLARPHLRRRPLLQPGERSVYGAPHTRRELAGAQEVEEDGTTLTEVPLDQRAAEMVEEACFLENAA</sequence>
<dbReference type="SMART" id="SM00537">
    <property type="entry name" value="DCX"/>
    <property type="match status" value="2"/>
</dbReference>
<reference evidence="3" key="2">
    <citation type="submission" date="2025-08" db="UniProtKB">
        <authorList>
            <consortium name="Ensembl"/>
        </authorList>
    </citation>
    <scope>IDENTIFICATION</scope>
</reference>
<evidence type="ECO:0000313" key="3">
    <source>
        <dbReference type="Ensembl" id="ENSVURP00010000663.1"/>
    </source>
</evidence>
<proteinExistence type="predicted"/>
<dbReference type="STRING" id="29139.ENSVURP00010000663"/>
<feature type="domain" description="Doublecortin" evidence="2">
    <location>
        <begin position="12"/>
        <end position="94"/>
    </location>
</feature>
<evidence type="ECO:0000313" key="4">
    <source>
        <dbReference type="Proteomes" id="UP000314987"/>
    </source>
</evidence>
<name>A0A4X2JMT4_VOMUR</name>
<dbReference type="Gene3D" id="3.10.20.230">
    <property type="entry name" value="Doublecortin domain"/>
    <property type="match status" value="2"/>
</dbReference>
<dbReference type="GeneTree" id="ENSGT00940000161946"/>
<dbReference type="GO" id="GO:0005815">
    <property type="term" value="C:microtubule organizing center"/>
    <property type="evidence" value="ECO:0007669"/>
    <property type="project" value="TreeGrafter"/>
</dbReference>
<dbReference type="GO" id="GO:0005874">
    <property type="term" value="C:microtubule"/>
    <property type="evidence" value="ECO:0007669"/>
    <property type="project" value="TreeGrafter"/>
</dbReference>
<dbReference type="PANTHER" id="PTHR23004:SF10">
    <property type="entry name" value="DOUBLECORTIN DOMAIN-CONTAINING PROTEIN 2B"/>
    <property type="match status" value="1"/>
</dbReference>
<keyword evidence="1" id="KW-0677">Repeat</keyword>
<dbReference type="InterPro" id="IPR003533">
    <property type="entry name" value="Doublecortin_dom"/>
</dbReference>
<gene>
    <name evidence="3" type="primary">DCDC2B</name>
</gene>
<dbReference type="PROSITE" id="PS50309">
    <property type="entry name" value="DC"/>
    <property type="match status" value="2"/>
</dbReference>
<dbReference type="Ensembl" id="ENSVURT00010000776.1">
    <property type="protein sequence ID" value="ENSVURP00010000663.1"/>
    <property type="gene ID" value="ENSVURG00010000597.1"/>
</dbReference>
<dbReference type="SUPFAM" id="SSF89837">
    <property type="entry name" value="Doublecortin (DC)"/>
    <property type="match status" value="2"/>
</dbReference>
<feature type="domain" description="Doublecortin" evidence="2">
    <location>
        <begin position="132"/>
        <end position="214"/>
    </location>
</feature>